<keyword evidence="4" id="KW-1185">Reference proteome</keyword>
<evidence type="ECO:0000313" key="3">
    <source>
        <dbReference type="EMBL" id="MBO4164297.1"/>
    </source>
</evidence>
<dbReference type="SUPFAM" id="SSF109709">
    <property type="entry name" value="KorB DNA-binding domain-like"/>
    <property type="match status" value="1"/>
</dbReference>
<gene>
    <name evidence="3" type="ORF">JQN83_26290</name>
</gene>
<proteinExistence type="predicted"/>
<feature type="domain" description="ParB-like N-terminal" evidence="2">
    <location>
        <begin position="78"/>
        <end position="173"/>
    </location>
</feature>
<reference evidence="3 4" key="1">
    <citation type="submission" date="2021-03" db="EMBL/GenBank/DDBJ databases">
        <authorList>
            <person name="Lee D.-H."/>
        </authorList>
    </citation>
    <scope>NUCLEOTIDE SEQUENCE [LARGE SCALE GENOMIC DNA]</scope>
    <source>
        <strain evidence="3 4">MMS20-R2-23</strain>
    </source>
</reference>
<dbReference type="InterPro" id="IPR036086">
    <property type="entry name" value="ParB/Sulfiredoxin_sf"/>
</dbReference>
<feature type="region of interest" description="Disordered" evidence="1">
    <location>
        <begin position="1"/>
        <end position="73"/>
    </location>
</feature>
<dbReference type="Pfam" id="PF02195">
    <property type="entry name" value="ParB_N"/>
    <property type="match status" value="1"/>
</dbReference>
<dbReference type="InterPro" id="IPR050336">
    <property type="entry name" value="Chromosome_partition/occlusion"/>
</dbReference>
<dbReference type="Proteomes" id="UP000671399">
    <property type="component" value="Unassembled WGS sequence"/>
</dbReference>
<comment type="caution">
    <text evidence="3">The sequence shown here is derived from an EMBL/GenBank/DDBJ whole genome shotgun (WGS) entry which is preliminary data.</text>
</comment>
<evidence type="ECO:0000313" key="4">
    <source>
        <dbReference type="Proteomes" id="UP000671399"/>
    </source>
</evidence>
<dbReference type="PANTHER" id="PTHR33375">
    <property type="entry name" value="CHROMOSOME-PARTITIONING PROTEIN PARB-RELATED"/>
    <property type="match status" value="1"/>
</dbReference>
<feature type="region of interest" description="Disordered" evidence="1">
    <location>
        <begin position="531"/>
        <end position="573"/>
    </location>
</feature>
<dbReference type="Gene3D" id="3.90.1530.10">
    <property type="entry name" value="Conserved hypothetical protein from pyrococcus furiosus pfu- 392566-001, ParB domain"/>
    <property type="match status" value="1"/>
</dbReference>
<dbReference type="InterPro" id="IPR003115">
    <property type="entry name" value="ParB_N"/>
</dbReference>
<accession>A0ABS3VFF7</accession>
<sequence>MAANLRPPARSGRQPAATEPQHLQRKARTVLTEATPAPQTTPPDHGPAEADVRLTDQPAATTVDEAGESAPNLPGRYRLVKVTDLRPNPDNVRDDAQALPGIVENLREDGVRGLVSALTVTPIGADSEGPYLIVDGEQRYWSAIEANQEYVPAIIRDDLAENREQLISMLRQVHRKDPTATQQARGIQQLALDGMDDNDIARRTGYDREQVRAGRQLATLDKNTTDRTHALGLDLTQVAALAQFADRPDWIEHLLEQAEEGPFAFARAVERTRRTRAALDAQTSRHAALTEAGIATLATRPAYADSTVKEVTDLRDADGQRIDAETHLECPGHAVFLSIEHDELTETAYCTSWHANGHTLPAYLTPSTRSGPMSEQEKAERRRVIENNKAMDIANTVRREWLTTFLTAKTPPKGTAKLLAEALADSGYILSTWINGGRRMLDELLYPGKAKRAGMKRVPARGNDGRYAVISLAAIAAANESGISRSSWRVADPGVANWLRWCVTNGFQLSEVEQLILDTADGRAKQHADVTAAVSQSAPHPGTSKTDTVERSAAGDDSPGVDADGFVGSAPVV</sequence>
<dbReference type="EMBL" id="JAGFWR010000022">
    <property type="protein sequence ID" value="MBO4164297.1"/>
    <property type="molecule type" value="Genomic_DNA"/>
</dbReference>
<dbReference type="PANTHER" id="PTHR33375:SF1">
    <property type="entry name" value="CHROMOSOME-PARTITIONING PROTEIN PARB-RELATED"/>
    <property type="match status" value="1"/>
</dbReference>
<protein>
    <submittedName>
        <fullName evidence="3">ParB N-terminal domain-containing protein</fullName>
    </submittedName>
</protein>
<organism evidence="3 4">
    <name type="scientific">Micromonospora antibiotica</name>
    <dbReference type="NCBI Taxonomy" id="2807623"/>
    <lineage>
        <taxon>Bacteria</taxon>
        <taxon>Bacillati</taxon>
        <taxon>Actinomycetota</taxon>
        <taxon>Actinomycetes</taxon>
        <taxon>Micromonosporales</taxon>
        <taxon>Micromonosporaceae</taxon>
        <taxon>Micromonospora</taxon>
    </lineage>
</organism>
<feature type="compositionally biased region" description="Polar residues" evidence="1">
    <location>
        <begin position="533"/>
        <end position="546"/>
    </location>
</feature>
<dbReference type="SUPFAM" id="SSF110849">
    <property type="entry name" value="ParB/Sulfiredoxin"/>
    <property type="match status" value="1"/>
</dbReference>
<dbReference type="Gene3D" id="1.10.10.2830">
    <property type="match status" value="1"/>
</dbReference>
<evidence type="ECO:0000256" key="1">
    <source>
        <dbReference type="SAM" id="MobiDB-lite"/>
    </source>
</evidence>
<dbReference type="SMART" id="SM00470">
    <property type="entry name" value="ParB"/>
    <property type="match status" value="1"/>
</dbReference>
<evidence type="ECO:0000259" key="2">
    <source>
        <dbReference type="SMART" id="SM00470"/>
    </source>
</evidence>
<name>A0ABS3VFF7_9ACTN</name>